<evidence type="ECO:0000256" key="4">
    <source>
        <dbReference type="SAM" id="Coils"/>
    </source>
</evidence>
<dbReference type="PANTHER" id="PTHR24421:SF55">
    <property type="entry name" value="SENSOR HISTIDINE KINASE YDFH"/>
    <property type="match status" value="1"/>
</dbReference>
<dbReference type="PATRIC" id="fig|476652.3.peg.1876"/>
<dbReference type="PROSITE" id="PS50109">
    <property type="entry name" value="HIS_KIN"/>
    <property type="match status" value="1"/>
</dbReference>
<dbReference type="Pfam" id="PF02518">
    <property type="entry name" value="HATPase_c"/>
    <property type="match status" value="1"/>
</dbReference>
<feature type="transmembrane region" description="Helical" evidence="5">
    <location>
        <begin position="241"/>
        <end position="263"/>
    </location>
</feature>
<feature type="transmembrane region" description="Helical" evidence="5">
    <location>
        <begin position="334"/>
        <end position="362"/>
    </location>
</feature>
<dbReference type="Proteomes" id="UP000036356">
    <property type="component" value="Unassembled WGS sequence"/>
</dbReference>
<feature type="transmembrane region" description="Helical" evidence="5">
    <location>
        <begin position="152"/>
        <end position="168"/>
    </location>
</feature>
<comment type="caution">
    <text evidence="7">The sequence shown here is derived from an EMBL/GenBank/DDBJ whole genome shotgun (WGS) entry which is preliminary data.</text>
</comment>
<keyword evidence="7" id="KW-0378">Hydrolase</keyword>
<dbReference type="GO" id="GO:0016787">
    <property type="term" value="F:hydrolase activity"/>
    <property type="evidence" value="ECO:0007669"/>
    <property type="project" value="UniProtKB-KW"/>
</dbReference>
<keyword evidence="2 7" id="KW-0418">Kinase</keyword>
<feature type="transmembrane region" description="Helical" evidence="5">
    <location>
        <begin position="180"/>
        <end position="199"/>
    </location>
</feature>
<keyword evidence="3" id="KW-0902">Two-component regulatory system</keyword>
<dbReference type="EMBL" id="LDZY01000005">
    <property type="protein sequence ID" value="KLU66416.1"/>
    <property type="molecule type" value="Genomic_DNA"/>
</dbReference>
<gene>
    <name evidence="7" type="primary">degS_2</name>
    <name evidence="7" type="ORF">DEAC_c18150</name>
</gene>
<evidence type="ECO:0000259" key="6">
    <source>
        <dbReference type="PROSITE" id="PS50109"/>
    </source>
</evidence>
<dbReference type="AlphaFoldDB" id="A0A0J1IP23"/>
<dbReference type="GO" id="GO:0004673">
    <property type="term" value="F:protein histidine kinase activity"/>
    <property type="evidence" value="ECO:0007669"/>
    <property type="project" value="UniProtKB-EC"/>
</dbReference>
<protein>
    <submittedName>
        <fullName evidence="7">Signal transduction histidine-protein kinase/phosphatase DegS</fullName>
        <ecNumber evidence="7">2.7.13.3</ecNumber>
        <ecNumber evidence="7">3.1.3.-</ecNumber>
    </submittedName>
</protein>
<feature type="transmembrane region" description="Helical" evidence="5">
    <location>
        <begin position="122"/>
        <end position="140"/>
    </location>
</feature>
<dbReference type="GO" id="GO:0000160">
    <property type="term" value="P:phosphorelay signal transduction system"/>
    <property type="evidence" value="ECO:0007669"/>
    <property type="project" value="UniProtKB-KW"/>
</dbReference>
<dbReference type="SUPFAM" id="SSF55874">
    <property type="entry name" value="ATPase domain of HSP90 chaperone/DNA topoisomerase II/histidine kinase"/>
    <property type="match status" value="1"/>
</dbReference>
<keyword evidence="5" id="KW-0812">Transmembrane</keyword>
<organism evidence="7 8">
    <name type="scientific">Desulfosporosinus acididurans</name>
    <dbReference type="NCBI Taxonomy" id="476652"/>
    <lineage>
        <taxon>Bacteria</taxon>
        <taxon>Bacillati</taxon>
        <taxon>Bacillota</taxon>
        <taxon>Clostridia</taxon>
        <taxon>Eubacteriales</taxon>
        <taxon>Desulfitobacteriaceae</taxon>
        <taxon>Desulfosporosinus</taxon>
    </lineage>
</organism>
<dbReference type="Gene3D" id="3.30.565.10">
    <property type="entry name" value="Histidine kinase-like ATPase, C-terminal domain"/>
    <property type="match status" value="1"/>
</dbReference>
<feature type="domain" description="Histidine kinase" evidence="6">
    <location>
        <begin position="696"/>
        <end position="787"/>
    </location>
</feature>
<feature type="transmembrane region" description="Helical" evidence="5">
    <location>
        <begin position="275"/>
        <end position="297"/>
    </location>
</feature>
<feature type="coiled-coil region" evidence="4">
    <location>
        <begin position="404"/>
        <end position="431"/>
    </location>
</feature>
<dbReference type="STRING" id="476652.DEAC_c18150"/>
<name>A0A0J1IP23_9FIRM</name>
<dbReference type="CDD" id="cd16917">
    <property type="entry name" value="HATPase_UhpB-NarQ-NarX-like"/>
    <property type="match status" value="1"/>
</dbReference>
<dbReference type="PANTHER" id="PTHR24421">
    <property type="entry name" value="NITRATE/NITRITE SENSOR PROTEIN NARX-RELATED"/>
    <property type="match status" value="1"/>
</dbReference>
<dbReference type="InterPro" id="IPR050482">
    <property type="entry name" value="Sensor_HK_TwoCompSys"/>
</dbReference>
<dbReference type="InterPro" id="IPR005467">
    <property type="entry name" value="His_kinase_dom"/>
</dbReference>
<keyword evidence="8" id="KW-1185">Reference proteome</keyword>
<dbReference type="InterPro" id="IPR036890">
    <property type="entry name" value="HATPase_C_sf"/>
</dbReference>
<keyword evidence="1 7" id="KW-0808">Transferase</keyword>
<keyword evidence="5" id="KW-0472">Membrane</keyword>
<feature type="transmembrane region" description="Helical" evidence="5">
    <location>
        <begin position="303"/>
        <end position="322"/>
    </location>
</feature>
<evidence type="ECO:0000313" key="7">
    <source>
        <dbReference type="EMBL" id="KLU66416.1"/>
    </source>
</evidence>
<proteinExistence type="predicted"/>
<evidence type="ECO:0000256" key="5">
    <source>
        <dbReference type="SAM" id="Phobius"/>
    </source>
</evidence>
<reference evidence="7 8" key="1">
    <citation type="submission" date="2015-06" db="EMBL/GenBank/DDBJ databases">
        <title>Draft genome of the moderately acidophilic sulfate reducer Candidatus Desulfosporosinus acididurans strain M1.</title>
        <authorList>
            <person name="Poehlein A."/>
            <person name="Petzsch P."/>
            <person name="Johnson B.D."/>
            <person name="Schloemann M."/>
            <person name="Daniel R."/>
            <person name="Muehling M."/>
        </authorList>
    </citation>
    <scope>NUCLEOTIDE SEQUENCE [LARGE SCALE GENOMIC DNA]</scope>
    <source>
        <strain evidence="7 8">M1</strain>
    </source>
</reference>
<feature type="coiled-coil region" evidence="4">
    <location>
        <begin position="543"/>
        <end position="570"/>
    </location>
</feature>
<dbReference type="EC" id="3.1.3.-" evidence="7"/>
<keyword evidence="5" id="KW-1133">Transmembrane helix</keyword>
<feature type="transmembrane region" description="Helical" evidence="5">
    <location>
        <begin position="12"/>
        <end position="29"/>
    </location>
</feature>
<dbReference type="EC" id="2.7.13.3" evidence="7"/>
<evidence type="ECO:0000256" key="3">
    <source>
        <dbReference type="ARBA" id="ARBA00023012"/>
    </source>
</evidence>
<accession>A0A0J1IP23</accession>
<feature type="transmembrane region" description="Helical" evidence="5">
    <location>
        <begin position="368"/>
        <end position="391"/>
    </location>
</feature>
<keyword evidence="4" id="KW-0175">Coiled coil</keyword>
<evidence type="ECO:0000256" key="2">
    <source>
        <dbReference type="ARBA" id="ARBA00022777"/>
    </source>
</evidence>
<evidence type="ECO:0000313" key="8">
    <source>
        <dbReference type="Proteomes" id="UP000036356"/>
    </source>
</evidence>
<sequence length="796" mass="90579">MLKKIFRRQAYYYASAAFLLLLLVYSVAINNHPYVGLDLESVNGQWIVTYSDSVGQGYKSGVRDGDLILKINHDDPGKSSSVQIWSEVEGASTLEVRRPDMSTVQLINIPELPLFQSTLSDISFLILGFIFWVLGFITWLRRPFLVQARDLFWMNWIIGLAFVLAPASSRDLILARELEYIIFAAVPIFINNFISNFAYENLNRINQLGRLMLTVMSVIILIVTVLQSVGIVQFISPLRKLVLVTVSIGVLFTLWNLCNILKLSKDKPEKNQTNILLLGMAIGFSPFVLLTAIPAVFGFQPIMNAQVSSLFISVIPATWYYAIVNKYLPDSRRIIWSLISYVLAGALMSLIISYLLFVLRIIKTLNFALYLSTLSLIMIFILCFGLIRAAINRFLKNNLFLGEKLALKKRILELNQRLSSIKEEEQILEEVAKSLAIEGVFAIIEHGNGNYFKKSEGLFSQKPSEQVKLVEYYKTDPKIHSEARILSDELPAEIYSLYRTNEFTCGIFLGHRYSHIKFERDELPTITLILSQLAQRLITTLLIKELSEEVKSLTQQLQSYQRKIQSLQRVNSLFFKNFEQEKKALAQDLHDGSLQLALDLNRWLDDIEEECLNDKVNKAPQAIKHMREVISNLNFELRSICSDLRPQTLTDLGLFYAVQTLCEEKMEHESVIISLEMAGFSDRVRLKGDVELVAYRFLQEGITNAIKHSGSSKITLKIELNYSKLELMIRDFGKGLDVTKLEDWQLSSNHFGLVGMKERLEGLGGELQISSAVYQGTILKATIPIREEDMKDGIGQ</sequence>
<evidence type="ECO:0000256" key="1">
    <source>
        <dbReference type="ARBA" id="ARBA00022679"/>
    </source>
</evidence>
<feature type="transmembrane region" description="Helical" evidence="5">
    <location>
        <begin position="211"/>
        <end position="235"/>
    </location>
</feature>
<dbReference type="InterPro" id="IPR003594">
    <property type="entry name" value="HATPase_dom"/>
</dbReference>